<dbReference type="PANTHER" id="PTHR33909">
    <property type="entry name" value="SEC TRANSLOCON ACCESSORY COMPLEX SUBUNIT YAJC"/>
    <property type="match status" value="1"/>
</dbReference>
<evidence type="ECO:0000313" key="13">
    <source>
        <dbReference type="Proteomes" id="UP000291189"/>
    </source>
</evidence>
<evidence type="ECO:0000256" key="1">
    <source>
        <dbReference type="ARBA" id="ARBA00004162"/>
    </source>
</evidence>
<keyword evidence="7 11" id="KW-1133">Transmembrane helix</keyword>
<proteinExistence type="inferred from homology"/>
<accession>A0A4Q5IY13</accession>
<evidence type="ECO:0000256" key="11">
    <source>
        <dbReference type="SAM" id="Phobius"/>
    </source>
</evidence>
<dbReference type="SMART" id="SM01323">
    <property type="entry name" value="YajC"/>
    <property type="match status" value="1"/>
</dbReference>
<comment type="caution">
    <text evidence="12">The sequence shown here is derived from an EMBL/GenBank/DDBJ whole genome shotgun (WGS) entry which is preliminary data.</text>
</comment>
<keyword evidence="3" id="KW-0813">Transport</keyword>
<keyword evidence="6" id="KW-0653">Protein transport</keyword>
<evidence type="ECO:0000256" key="3">
    <source>
        <dbReference type="ARBA" id="ARBA00022448"/>
    </source>
</evidence>
<dbReference type="GO" id="GO:0005886">
    <property type="term" value="C:plasma membrane"/>
    <property type="evidence" value="ECO:0007669"/>
    <property type="project" value="UniProtKB-SubCell"/>
</dbReference>
<evidence type="ECO:0000256" key="5">
    <source>
        <dbReference type="ARBA" id="ARBA00022692"/>
    </source>
</evidence>
<feature type="transmembrane region" description="Helical" evidence="11">
    <location>
        <begin position="6"/>
        <end position="22"/>
    </location>
</feature>
<protein>
    <submittedName>
        <fullName evidence="12">Preprotein translocase subunit YajC</fullName>
    </submittedName>
</protein>
<dbReference type="PANTHER" id="PTHR33909:SF1">
    <property type="entry name" value="SEC TRANSLOCON ACCESSORY COMPLEX SUBUNIT YAJC"/>
    <property type="match status" value="1"/>
</dbReference>
<dbReference type="NCBIfam" id="TIGR00739">
    <property type="entry name" value="yajC"/>
    <property type="match status" value="1"/>
</dbReference>
<evidence type="ECO:0000256" key="7">
    <source>
        <dbReference type="ARBA" id="ARBA00022989"/>
    </source>
</evidence>
<dbReference type="Pfam" id="PF02699">
    <property type="entry name" value="YajC"/>
    <property type="match status" value="1"/>
</dbReference>
<keyword evidence="4" id="KW-1003">Cell membrane</keyword>
<evidence type="ECO:0000313" key="12">
    <source>
        <dbReference type="EMBL" id="RYU11077.1"/>
    </source>
</evidence>
<dbReference type="AlphaFoldDB" id="A0A4Q5IY13"/>
<gene>
    <name evidence="12" type="primary">yajC</name>
    <name evidence="12" type="ORF">ETU37_14505</name>
</gene>
<dbReference type="GO" id="GO:0015031">
    <property type="term" value="P:protein transport"/>
    <property type="evidence" value="ECO:0007669"/>
    <property type="project" value="UniProtKB-KW"/>
</dbReference>
<evidence type="ECO:0000256" key="8">
    <source>
        <dbReference type="ARBA" id="ARBA00023010"/>
    </source>
</evidence>
<organism evidence="12 13">
    <name type="scientific">Nocardioides iriomotensis</name>
    <dbReference type="NCBI Taxonomy" id="715784"/>
    <lineage>
        <taxon>Bacteria</taxon>
        <taxon>Bacillati</taxon>
        <taxon>Actinomycetota</taxon>
        <taxon>Actinomycetes</taxon>
        <taxon>Propionibacteriales</taxon>
        <taxon>Nocardioidaceae</taxon>
        <taxon>Nocardioides</taxon>
    </lineage>
</organism>
<keyword evidence="13" id="KW-1185">Reference proteome</keyword>
<dbReference type="RefSeq" id="WP_129988069.1">
    <property type="nucleotide sequence ID" value="NZ_SDPU01000026.1"/>
</dbReference>
<name>A0A4Q5IY13_9ACTN</name>
<sequence length="111" mass="11890">MSGWESILPFVLIVVVFWFLVVRPARNQQKRLAATQASAEVGAEVMLGSGIYGTVVGVGDDTFEVQVAPGTSIKVAKQAVVRVVEPAPEPEDSAPEIERTDDDAPPADQDR</sequence>
<feature type="compositionally biased region" description="Acidic residues" evidence="10">
    <location>
        <begin position="88"/>
        <end position="105"/>
    </location>
</feature>
<dbReference type="InterPro" id="IPR003849">
    <property type="entry name" value="Preprotein_translocase_YajC"/>
</dbReference>
<evidence type="ECO:0000256" key="2">
    <source>
        <dbReference type="ARBA" id="ARBA00006742"/>
    </source>
</evidence>
<evidence type="ECO:0000256" key="10">
    <source>
        <dbReference type="SAM" id="MobiDB-lite"/>
    </source>
</evidence>
<keyword evidence="8" id="KW-0811">Translocation</keyword>
<reference evidence="12 13" key="1">
    <citation type="submission" date="2019-01" db="EMBL/GenBank/DDBJ databases">
        <title>Nocardioides guangzhouensis sp. nov., an actinobacterium isolated from soil.</title>
        <authorList>
            <person name="Fu Y."/>
            <person name="Cai Y."/>
            <person name="Lin Z."/>
            <person name="Chen P."/>
        </authorList>
    </citation>
    <scope>NUCLEOTIDE SEQUENCE [LARGE SCALE GENOMIC DNA]</scope>
    <source>
        <strain evidence="12 13">NBRC 105384</strain>
    </source>
</reference>
<comment type="similarity">
    <text evidence="2">Belongs to the YajC family.</text>
</comment>
<dbReference type="EMBL" id="SDPU01000026">
    <property type="protein sequence ID" value="RYU11077.1"/>
    <property type="molecule type" value="Genomic_DNA"/>
</dbReference>
<keyword evidence="5 11" id="KW-0812">Transmembrane</keyword>
<evidence type="ECO:0000256" key="9">
    <source>
        <dbReference type="ARBA" id="ARBA00023136"/>
    </source>
</evidence>
<dbReference type="PRINTS" id="PR01853">
    <property type="entry name" value="YAJCTRNLCASE"/>
</dbReference>
<comment type="subcellular location">
    <subcellularLocation>
        <location evidence="1">Cell membrane</location>
        <topology evidence="1">Single-pass membrane protein</topology>
    </subcellularLocation>
</comment>
<feature type="region of interest" description="Disordered" evidence="10">
    <location>
        <begin position="86"/>
        <end position="111"/>
    </location>
</feature>
<dbReference type="Proteomes" id="UP000291189">
    <property type="component" value="Unassembled WGS sequence"/>
</dbReference>
<dbReference type="OrthoDB" id="3711957at2"/>
<evidence type="ECO:0000256" key="6">
    <source>
        <dbReference type="ARBA" id="ARBA00022927"/>
    </source>
</evidence>
<keyword evidence="9 11" id="KW-0472">Membrane</keyword>
<evidence type="ECO:0000256" key="4">
    <source>
        <dbReference type="ARBA" id="ARBA00022475"/>
    </source>
</evidence>